<dbReference type="Pfam" id="PF03514">
    <property type="entry name" value="GRAS"/>
    <property type="match status" value="2"/>
</dbReference>
<dbReference type="EMBL" id="JBBWWR010000008">
    <property type="protein sequence ID" value="KAK8963014.1"/>
    <property type="molecule type" value="Genomic_DNA"/>
</dbReference>
<dbReference type="InterPro" id="IPR005202">
    <property type="entry name" value="TF_GRAS"/>
</dbReference>
<dbReference type="PANTHER" id="PTHR31636">
    <property type="entry name" value="OSJNBA0084A10.13 PROTEIN-RELATED"/>
    <property type="match status" value="1"/>
</dbReference>
<protein>
    <submittedName>
        <fullName evidence="5">Scarecrow-like protein 18</fullName>
    </submittedName>
</protein>
<gene>
    <name evidence="5" type="primary">SCL18</name>
    <name evidence="5" type="ORF">KSP40_PGU012904</name>
</gene>
<proteinExistence type="inferred from homology"/>
<comment type="caution">
    <text evidence="3">Lacks conserved residue(s) required for the propagation of feature annotation.</text>
</comment>
<evidence type="ECO:0000256" key="2">
    <source>
        <dbReference type="ARBA" id="ARBA00023163"/>
    </source>
</evidence>
<feature type="compositionally biased region" description="Basic and acidic residues" evidence="4">
    <location>
        <begin position="1"/>
        <end position="15"/>
    </location>
</feature>
<evidence type="ECO:0000256" key="4">
    <source>
        <dbReference type="SAM" id="MobiDB-lite"/>
    </source>
</evidence>
<feature type="compositionally biased region" description="Basic residues" evidence="4">
    <location>
        <begin position="16"/>
        <end position="26"/>
    </location>
</feature>
<organism evidence="5 6">
    <name type="scientific">Platanthera guangdongensis</name>
    <dbReference type="NCBI Taxonomy" id="2320717"/>
    <lineage>
        <taxon>Eukaryota</taxon>
        <taxon>Viridiplantae</taxon>
        <taxon>Streptophyta</taxon>
        <taxon>Embryophyta</taxon>
        <taxon>Tracheophyta</taxon>
        <taxon>Spermatophyta</taxon>
        <taxon>Magnoliopsida</taxon>
        <taxon>Liliopsida</taxon>
        <taxon>Asparagales</taxon>
        <taxon>Orchidaceae</taxon>
        <taxon>Orchidoideae</taxon>
        <taxon>Orchideae</taxon>
        <taxon>Orchidinae</taxon>
        <taxon>Platanthera</taxon>
    </lineage>
</organism>
<feature type="region of interest" description="SAW" evidence="3">
    <location>
        <begin position="265"/>
        <end position="337"/>
    </location>
</feature>
<feature type="region of interest" description="Disordered" evidence="4">
    <location>
        <begin position="1"/>
        <end position="26"/>
    </location>
</feature>
<name>A0ABR2MFR0_9ASPA</name>
<accession>A0ABR2MFR0</accession>
<dbReference type="PROSITE" id="PS50985">
    <property type="entry name" value="GRAS"/>
    <property type="match status" value="1"/>
</dbReference>
<keyword evidence="1" id="KW-0805">Transcription regulation</keyword>
<feature type="short sequence motif" description="VHIID" evidence="3">
    <location>
        <begin position="129"/>
        <end position="133"/>
    </location>
</feature>
<comment type="caution">
    <text evidence="5">The sequence shown here is derived from an EMBL/GenBank/DDBJ whole genome shotgun (WGS) entry which is preliminary data.</text>
</comment>
<comment type="similarity">
    <text evidence="3">Belongs to the GRAS family.</text>
</comment>
<evidence type="ECO:0000256" key="3">
    <source>
        <dbReference type="PROSITE-ProRule" id="PRU01191"/>
    </source>
</evidence>
<sequence length="339" mass="38046">MLSSLKSHEEGEEEHHHHHHHNHRRRHQHHLLLRCAELIDRLDLPAARRAISLLSASSSPFGDSADRITNQFTHALSLRLDRLSLVPSLSPTDSDSGAQSAYLSLNKITPFLRFPHLTANQAILDAIDIHILDFDTSHGLQWPPFLQAVAERSDPNNPPSIRITGTGSDLSVLRRTALRLHSFATSLRDARAFLRSVRALNPAVVTLAEREASHGSPSFLERLPEAVEHYTALFESLEATLPPTSRERMEVERVWFGKEIAGVVAGEERHERFVRWEEMMSAAGFEAAPLSAFAVSQARLLLRLHYPAEGYRVQVLRGGSCFLGWQSNPLFSVSSWHCN</sequence>
<evidence type="ECO:0000256" key="1">
    <source>
        <dbReference type="ARBA" id="ARBA00023015"/>
    </source>
</evidence>
<feature type="short sequence motif" description="LxCxE motif" evidence="3">
    <location>
        <begin position="33"/>
        <end position="37"/>
    </location>
</feature>
<keyword evidence="2" id="KW-0804">Transcription</keyword>
<evidence type="ECO:0000313" key="5">
    <source>
        <dbReference type="EMBL" id="KAK8963014.1"/>
    </source>
</evidence>
<keyword evidence="6" id="KW-1185">Reference proteome</keyword>
<reference evidence="5 6" key="1">
    <citation type="journal article" date="2022" name="Nat. Plants">
        <title>Genomes of leafy and leafless Platanthera orchids illuminate the evolution of mycoheterotrophy.</title>
        <authorList>
            <person name="Li M.H."/>
            <person name="Liu K.W."/>
            <person name="Li Z."/>
            <person name="Lu H.C."/>
            <person name="Ye Q.L."/>
            <person name="Zhang D."/>
            <person name="Wang J.Y."/>
            <person name="Li Y.F."/>
            <person name="Zhong Z.M."/>
            <person name="Liu X."/>
            <person name="Yu X."/>
            <person name="Liu D.K."/>
            <person name="Tu X.D."/>
            <person name="Liu B."/>
            <person name="Hao Y."/>
            <person name="Liao X.Y."/>
            <person name="Jiang Y.T."/>
            <person name="Sun W.H."/>
            <person name="Chen J."/>
            <person name="Chen Y.Q."/>
            <person name="Ai Y."/>
            <person name="Zhai J.W."/>
            <person name="Wu S.S."/>
            <person name="Zhou Z."/>
            <person name="Hsiao Y.Y."/>
            <person name="Wu W.L."/>
            <person name="Chen Y.Y."/>
            <person name="Lin Y.F."/>
            <person name="Hsu J.L."/>
            <person name="Li C.Y."/>
            <person name="Wang Z.W."/>
            <person name="Zhao X."/>
            <person name="Zhong W.Y."/>
            <person name="Ma X.K."/>
            <person name="Ma L."/>
            <person name="Huang J."/>
            <person name="Chen G.Z."/>
            <person name="Huang M.Z."/>
            <person name="Huang L."/>
            <person name="Peng D.H."/>
            <person name="Luo Y.B."/>
            <person name="Zou S.Q."/>
            <person name="Chen S.P."/>
            <person name="Lan S."/>
            <person name="Tsai W.C."/>
            <person name="Van de Peer Y."/>
            <person name="Liu Z.J."/>
        </authorList>
    </citation>
    <scope>NUCLEOTIDE SEQUENCE [LARGE SCALE GENOMIC DNA]</scope>
    <source>
        <strain evidence="5">Lor288</strain>
    </source>
</reference>
<dbReference type="Proteomes" id="UP001412067">
    <property type="component" value="Unassembled WGS sequence"/>
</dbReference>
<evidence type="ECO:0000313" key="6">
    <source>
        <dbReference type="Proteomes" id="UP001412067"/>
    </source>
</evidence>